<evidence type="ECO:0000313" key="2">
    <source>
        <dbReference type="Proteomes" id="UP000244013"/>
    </source>
</evidence>
<dbReference type="EMBL" id="QAYE01000021">
    <property type="protein sequence ID" value="PTW43447.1"/>
    <property type="molecule type" value="Genomic_DNA"/>
</dbReference>
<name>A0A2T5TW06_9SPHN</name>
<dbReference type="Proteomes" id="UP000244013">
    <property type="component" value="Unassembled WGS sequence"/>
</dbReference>
<organism evidence="1 2">
    <name type="scientific">Sphingomonas faeni</name>
    <dbReference type="NCBI Taxonomy" id="185950"/>
    <lineage>
        <taxon>Bacteria</taxon>
        <taxon>Pseudomonadati</taxon>
        <taxon>Pseudomonadota</taxon>
        <taxon>Alphaproteobacteria</taxon>
        <taxon>Sphingomonadales</taxon>
        <taxon>Sphingomonadaceae</taxon>
        <taxon>Sphingomonas</taxon>
    </lineage>
</organism>
<sequence length="275" mass="30501">MASLDYHPRLCAVTKNLSPDFADAVRKVERANYHIAEFDAAAERYFSKRPTQVTMTPVVRRGVHGFAVGDRLGFPDKGMALFIGDIVHNLRCALDYLITACAVHNGKRTNSTEFPFVKAGGRKSDLNKGIYKARDADPRAEKLVWKARPYPRGNTLLVALNELDRFDKHRLIVAVASQVEVEVTTGGYNELPMDRLKGMRRKGRTGFMPVKEGYELALAVDMHFRSEIVFARGGPLAGKPCLPALKAMSGAVADVIKTFEDEYGTIAFARSLPRT</sequence>
<protein>
    <submittedName>
        <fullName evidence="1">Uncharacterized protein</fullName>
    </submittedName>
</protein>
<reference evidence="1 2" key="1">
    <citation type="submission" date="2018-04" db="EMBL/GenBank/DDBJ databases">
        <title>Genomic Encyclopedia of Type Strains, Phase III (KMG-III): the genomes of soil and plant-associated and newly described type strains.</title>
        <authorList>
            <person name="Whitman W."/>
        </authorList>
    </citation>
    <scope>NUCLEOTIDE SEQUENCE [LARGE SCALE GENOMIC DNA]</scope>
    <source>
        <strain evidence="1 2">MA-olki</strain>
    </source>
</reference>
<accession>A0A2T5TW06</accession>
<comment type="caution">
    <text evidence="1">The sequence shown here is derived from an EMBL/GenBank/DDBJ whole genome shotgun (WGS) entry which is preliminary data.</text>
</comment>
<dbReference type="AlphaFoldDB" id="A0A2T5TW06"/>
<evidence type="ECO:0000313" key="1">
    <source>
        <dbReference type="EMBL" id="PTW43447.1"/>
    </source>
</evidence>
<gene>
    <name evidence="1" type="ORF">C8J25_1214</name>
</gene>
<proteinExistence type="predicted"/>